<dbReference type="SUPFAM" id="SSF56954">
    <property type="entry name" value="Outer membrane efflux proteins (OEP)"/>
    <property type="match status" value="1"/>
</dbReference>
<accession>A0ABS1GI67</accession>
<dbReference type="PANTHER" id="PTHR30026">
    <property type="entry name" value="OUTER MEMBRANE PROTEIN TOLC"/>
    <property type="match status" value="1"/>
</dbReference>
<organism evidence="8 9">
    <name type="scientific">Persephonella atlantica</name>
    <dbReference type="NCBI Taxonomy" id="2699429"/>
    <lineage>
        <taxon>Bacteria</taxon>
        <taxon>Pseudomonadati</taxon>
        <taxon>Aquificota</taxon>
        <taxon>Aquificia</taxon>
        <taxon>Aquificales</taxon>
        <taxon>Hydrogenothermaceae</taxon>
        <taxon>Persephonella</taxon>
    </lineage>
</organism>
<keyword evidence="9" id="KW-1185">Reference proteome</keyword>
<evidence type="ECO:0000256" key="3">
    <source>
        <dbReference type="ARBA" id="ARBA00022448"/>
    </source>
</evidence>
<comment type="similarity">
    <text evidence="2">Belongs to the outer membrane factor (OMF) (TC 1.B.17) family.</text>
</comment>
<name>A0ABS1GI67_9AQUI</name>
<dbReference type="RefSeq" id="WP_200673868.1">
    <property type="nucleotide sequence ID" value="NZ_JAACYA010000002.1"/>
</dbReference>
<dbReference type="InterPro" id="IPR003423">
    <property type="entry name" value="OMP_efflux"/>
</dbReference>
<comment type="subcellular location">
    <subcellularLocation>
        <location evidence="1">Cell outer membrane</location>
    </subcellularLocation>
</comment>
<keyword evidence="4" id="KW-1134">Transmembrane beta strand</keyword>
<evidence type="ECO:0000256" key="2">
    <source>
        <dbReference type="ARBA" id="ARBA00007613"/>
    </source>
</evidence>
<dbReference type="Proteomes" id="UP000772812">
    <property type="component" value="Unassembled WGS sequence"/>
</dbReference>
<dbReference type="EMBL" id="JAACYA010000002">
    <property type="protein sequence ID" value="MBK3332442.1"/>
    <property type="molecule type" value="Genomic_DNA"/>
</dbReference>
<keyword evidence="7" id="KW-0998">Cell outer membrane</keyword>
<dbReference type="Gene3D" id="1.20.1600.10">
    <property type="entry name" value="Outer membrane efflux proteins (OEP)"/>
    <property type="match status" value="1"/>
</dbReference>
<dbReference type="PANTHER" id="PTHR30026:SF20">
    <property type="entry name" value="OUTER MEMBRANE PROTEIN TOLC"/>
    <property type="match status" value="1"/>
</dbReference>
<dbReference type="InterPro" id="IPR051906">
    <property type="entry name" value="TolC-like"/>
</dbReference>
<evidence type="ECO:0000313" key="8">
    <source>
        <dbReference type="EMBL" id="MBK3332442.1"/>
    </source>
</evidence>
<keyword evidence="3" id="KW-0813">Transport</keyword>
<keyword evidence="5" id="KW-0812">Transmembrane</keyword>
<keyword evidence="6" id="KW-0472">Membrane</keyword>
<evidence type="ECO:0000256" key="4">
    <source>
        <dbReference type="ARBA" id="ARBA00022452"/>
    </source>
</evidence>
<proteinExistence type="inferred from homology"/>
<comment type="caution">
    <text evidence="8">The sequence shown here is derived from an EMBL/GenBank/DDBJ whole genome shotgun (WGS) entry which is preliminary data.</text>
</comment>
<evidence type="ECO:0000256" key="7">
    <source>
        <dbReference type="ARBA" id="ARBA00023237"/>
    </source>
</evidence>
<dbReference type="Pfam" id="PF02321">
    <property type="entry name" value="OEP"/>
    <property type="match status" value="1"/>
</dbReference>
<sequence>MRFIIFSVLLLHVVAFGVEIEEIIKNHPEIKAIDRELKSLRQNEIYQLSLPDPIFSVAVKDVQLFYRPFDRNLEPMQSIELKLLQSYPLYSKREKKSQIVKSRYRSRYYALLEKKQELMFQLYQAAYRMWEVEEKLKIVKEYEKVAQDLISLTTTLYSVGKASQSEVFDAQFFLTQLQRKEIVLKNRLKRIKSRIRYFSDREIKISPEKPEKITELKTLIDTALKNNPAVQRRFQLVKLQKEKVSLAKLEYKPDFAFFGAYSYRKGYRDYISVGLSFNLPVWKKNKQDRAVLQNVLLKEKEENQLKATVREIKTQLEESYYDALSSYESYQLLKDIMSQISHSVYESILSEYQVGRKNIFDVLKAINQILTVKNKIIEETASYNIAVKKIEKLTGEIK</sequence>
<evidence type="ECO:0000256" key="6">
    <source>
        <dbReference type="ARBA" id="ARBA00023136"/>
    </source>
</evidence>
<evidence type="ECO:0000256" key="5">
    <source>
        <dbReference type="ARBA" id="ARBA00022692"/>
    </source>
</evidence>
<evidence type="ECO:0000313" key="9">
    <source>
        <dbReference type="Proteomes" id="UP000772812"/>
    </source>
</evidence>
<gene>
    <name evidence="8" type="ORF">GWK41_05125</name>
</gene>
<protein>
    <submittedName>
        <fullName evidence="8">TolC family protein</fullName>
    </submittedName>
</protein>
<evidence type="ECO:0000256" key="1">
    <source>
        <dbReference type="ARBA" id="ARBA00004442"/>
    </source>
</evidence>
<reference evidence="8 9" key="1">
    <citation type="journal article" date="2021" name="Syst. Appl. Microbiol.">
        <title>Persephonella atlantica sp. nov.: How to adapt to physico-chemical gradients in high temperature hydrothermal habitats.</title>
        <authorList>
            <person name="Francois D.X."/>
            <person name="Godfroy A."/>
            <person name="Mathien C."/>
            <person name="Aube J."/>
            <person name="Cathalot C."/>
            <person name="Lesongeur F."/>
            <person name="L'Haridon S."/>
            <person name="Philippon X."/>
            <person name="Roussel E.G."/>
        </authorList>
    </citation>
    <scope>NUCLEOTIDE SEQUENCE [LARGE SCALE GENOMIC DNA]</scope>
    <source>
        <strain evidence="8 9">MO1340</strain>
    </source>
</reference>